<feature type="compositionally biased region" description="Gly residues" evidence="1">
    <location>
        <begin position="427"/>
        <end position="439"/>
    </location>
</feature>
<name>A0A0C3K054_PISTI</name>
<feature type="region of interest" description="Disordered" evidence="1">
    <location>
        <begin position="103"/>
        <end position="136"/>
    </location>
</feature>
<feature type="region of interest" description="Disordered" evidence="1">
    <location>
        <begin position="427"/>
        <end position="447"/>
    </location>
</feature>
<proteinExistence type="predicted"/>
<feature type="region of interest" description="Disordered" evidence="1">
    <location>
        <begin position="232"/>
        <end position="299"/>
    </location>
</feature>
<feature type="compositionally biased region" description="Polar residues" evidence="1">
    <location>
        <begin position="730"/>
        <end position="751"/>
    </location>
</feature>
<protein>
    <submittedName>
        <fullName evidence="2">Uncharacterized protein</fullName>
    </submittedName>
</protein>
<reference evidence="3" key="2">
    <citation type="submission" date="2015-01" db="EMBL/GenBank/DDBJ databases">
        <title>Evolutionary Origins and Diversification of the Mycorrhizal Mutualists.</title>
        <authorList>
            <consortium name="DOE Joint Genome Institute"/>
            <consortium name="Mycorrhizal Genomics Consortium"/>
            <person name="Kohler A."/>
            <person name="Kuo A."/>
            <person name="Nagy L.G."/>
            <person name="Floudas D."/>
            <person name="Copeland A."/>
            <person name="Barry K.W."/>
            <person name="Cichocki N."/>
            <person name="Veneault-Fourrey C."/>
            <person name="LaButti K."/>
            <person name="Lindquist E.A."/>
            <person name="Lipzen A."/>
            <person name="Lundell T."/>
            <person name="Morin E."/>
            <person name="Murat C."/>
            <person name="Riley R."/>
            <person name="Ohm R."/>
            <person name="Sun H."/>
            <person name="Tunlid A."/>
            <person name="Henrissat B."/>
            <person name="Grigoriev I.V."/>
            <person name="Hibbett D.S."/>
            <person name="Martin F."/>
        </authorList>
    </citation>
    <scope>NUCLEOTIDE SEQUENCE [LARGE SCALE GENOMIC DNA]</scope>
    <source>
        <strain evidence="3">Marx 270</strain>
    </source>
</reference>
<feature type="compositionally biased region" description="Basic and acidic residues" evidence="1">
    <location>
        <begin position="778"/>
        <end position="791"/>
    </location>
</feature>
<keyword evidence="3" id="KW-1185">Reference proteome</keyword>
<evidence type="ECO:0000256" key="1">
    <source>
        <dbReference type="SAM" id="MobiDB-lite"/>
    </source>
</evidence>
<dbReference type="HOGENOM" id="CLU_009892_0_0_1"/>
<dbReference type="Proteomes" id="UP000054217">
    <property type="component" value="Unassembled WGS sequence"/>
</dbReference>
<dbReference type="AlphaFoldDB" id="A0A0C3K054"/>
<accession>A0A0C3K054</accession>
<dbReference type="EMBL" id="KN831944">
    <property type="protein sequence ID" value="KIO14783.1"/>
    <property type="molecule type" value="Genomic_DNA"/>
</dbReference>
<feature type="compositionally biased region" description="Polar residues" evidence="1">
    <location>
        <begin position="254"/>
        <end position="272"/>
    </location>
</feature>
<feature type="region of interest" description="Disordered" evidence="1">
    <location>
        <begin position="730"/>
        <end position="753"/>
    </location>
</feature>
<gene>
    <name evidence="2" type="ORF">M404DRAFT_17643</name>
</gene>
<dbReference type="InParanoid" id="A0A0C3K054"/>
<dbReference type="OrthoDB" id="2534923at2759"/>
<feature type="region of interest" description="Disordered" evidence="1">
    <location>
        <begin position="185"/>
        <end position="219"/>
    </location>
</feature>
<evidence type="ECO:0000313" key="3">
    <source>
        <dbReference type="Proteomes" id="UP000054217"/>
    </source>
</evidence>
<sequence>MSYSALQNGSRNMPAFPNSGHFPTYPVTHPIAPSTLPQVSSQPAKPIPSLPVTSSFKAPAHKHAHHLHSIPPREKSTRTLIIDHMLWVHARTRFAQARAELGMTDRTGGPSSLNYAYRERPEQYEEDEEVVSDGEEASMLEAREGGARLNDEEERKQRQDLDLAARLRLRAVGLEKVVTSMLEQPPPVHYPVLDDDPVTPTNSPKRGSKSHPHTLPNGVRLRLSLGTVVNDLFSRQPPTSPYRHHHHPPPIIVSTDSDQGSSEPLSPSTSPAPRNVSPNPSTSASAISSSCSGNPPGTLPPSLMLLSSISLPASKRPYSQIPTSQPLLTMPLHQNVTSLTNRARNMYMGGTDHSTTNSSPGLRCSRHLHTGCEICVVAKQPSKPPGGIGRSRAISTAGGSTTIGSKSASHTAHTTFGKSMWGSNGGGVTGWQDGSGIGTGLAQPGIHGSVLRRKSKWSIAEGDNDHAGNTSSSAGNPRLWELIPRFLRLSALVSVELGRELGEEAYSVPESEHSQGRTADETSMPTPTSPSPSPSRRPRSEAEAPPLHPSREWYMLLAGLLTRAALEGYLTAGWRGADATECLLSVGRSINDSVDINEEEDLGDATFEWFDPDDLPGLKEATRVLFPSLRGGVSNSMAHRRDTVEAAFHMEMEARVRRFFDIPQQTRDLVTHMEDLAWHYPAEPVERAALRFCEAVAKWRGKPELESYKKKPKEQAFQGAMNMTMESFVHSNPTSPTVSGFATQHGVSQSPRRPPIEKYFIVPVPQTVASGRNKRQRSSFDDLERSVKRVH</sequence>
<evidence type="ECO:0000313" key="2">
    <source>
        <dbReference type="EMBL" id="KIO14783.1"/>
    </source>
</evidence>
<feature type="compositionally biased region" description="Low complexity" evidence="1">
    <location>
        <begin position="277"/>
        <end position="299"/>
    </location>
</feature>
<feature type="compositionally biased region" description="Acidic residues" evidence="1">
    <location>
        <begin position="124"/>
        <end position="136"/>
    </location>
</feature>
<feature type="compositionally biased region" description="Basic and acidic residues" evidence="1">
    <location>
        <begin position="510"/>
        <end position="520"/>
    </location>
</feature>
<feature type="region of interest" description="Disordered" evidence="1">
    <location>
        <begin position="504"/>
        <end position="546"/>
    </location>
</feature>
<organism evidence="2 3">
    <name type="scientific">Pisolithus tinctorius Marx 270</name>
    <dbReference type="NCBI Taxonomy" id="870435"/>
    <lineage>
        <taxon>Eukaryota</taxon>
        <taxon>Fungi</taxon>
        <taxon>Dikarya</taxon>
        <taxon>Basidiomycota</taxon>
        <taxon>Agaricomycotina</taxon>
        <taxon>Agaricomycetes</taxon>
        <taxon>Agaricomycetidae</taxon>
        <taxon>Boletales</taxon>
        <taxon>Sclerodermatineae</taxon>
        <taxon>Pisolithaceae</taxon>
        <taxon>Pisolithus</taxon>
    </lineage>
</organism>
<feature type="region of interest" description="Disordered" evidence="1">
    <location>
        <begin position="767"/>
        <end position="791"/>
    </location>
</feature>
<reference evidence="2 3" key="1">
    <citation type="submission" date="2014-04" db="EMBL/GenBank/DDBJ databases">
        <authorList>
            <consortium name="DOE Joint Genome Institute"/>
            <person name="Kuo A."/>
            <person name="Kohler A."/>
            <person name="Costa M.D."/>
            <person name="Nagy L.G."/>
            <person name="Floudas D."/>
            <person name="Copeland A."/>
            <person name="Barry K.W."/>
            <person name="Cichocki N."/>
            <person name="Veneault-Fourrey C."/>
            <person name="LaButti K."/>
            <person name="Lindquist E.A."/>
            <person name="Lipzen A."/>
            <person name="Lundell T."/>
            <person name="Morin E."/>
            <person name="Murat C."/>
            <person name="Sun H."/>
            <person name="Tunlid A."/>
            <person name="Henrissat B."/>
            <person name="Grigoriev I.V."/>
            <person name="Hibbett D.S."/>
            <person name="Martin F."/>
            <person name="Nordberg H.P."/>
            <person name="Cantor M.N."/>
            <person name="Hua S.X."/>
        </authorList>
    </citation>
    <scope>NUCLEOTIDE SEQUENCE [LARGE SCALE GENOMIC DNA]</scope>
    <source>
        <strain evidence="2 3">Marx 270</strain>
    </source>
</reference>